<dbReference type="Proteomes" id="UP000198415">
    <property type="component" value="Unassembled WGS sequence"/>
</dbReference>
<proteinExistence type="predicted"/>
<keyword evidence="3" id="KW-1185">Reference proteome</keyword>
<protein>
    <submittedName>
        <fullName evidence="2">Uncharacterized protein</fullName>
    </submittedName>
</protein>
<keyword evidence="1" id="KW-0812">Transmembrane</keyword>
<name>A0A239BEI3_9ACTN</name>
<dbReference type="EMBL" id="FZNR01000009">
    <property type="protein sequence ID" value="SNS05453.1"/>
    <property type="molecule type" value="Genomic_DNA"/>
</dbReference>
<evidence type="ECO:0000313" key="3">
    <source>
        <dbReference type="Proteomes" id="UP000198415"/>
    </source>
</evidence>
<keyword evidence="1" id="KW-1133">Transmembrane helix</keyword>
<feature type="transmembrane region" description="Helical" evidence="1">
    <location>
        <begin position="20"/>
        <end position="40"/>
    </location>
</feature>
<reference evidence="2 3" key="1">
    <citation type="submission" date="2017-06" db="EMBL/GenBank/DDBJ databases">
        <authorList>
            <person name="Kim H.J."/>
            <person name="Triplett B.A."/>
        </authorList>
    </citation>
    <scope>NUCLEOTIDE SEQUENCE [LARGE SCALE GENOMIC DNA]</scope>
    <source>
        <strain evidence="2 3">DSM 43151</strain>
    </source>
</reference>
<accession>A0A239BEI3</accession>
<sequence>MPLIPAPTAAGYSRRMIASLLFAVAAVALVTGVLLGYTLARAQCRAARHEEAVAVLAGLEGRAAGTGR</sequence>
<keyword evidence="1" id="KW-0472">Membrane</keyword>
<evidence type="ECO:0000256" key="1">
    <source>
        <dbReference type="SAM" id="Phobius"/>
    </source>
</evidence>
<organism evidence="2 3">
    <name type="scientific">Actinoplanes regularis</name>
    <dbReference type="NCBI Taxonomy" id="52697"/>
    <lineage>
        <taxon>Bacteria</taxon>
        <taxon>Bacillati</taxon>
        <taxon>Actinomycetota</taxon>
        <taxon>Actinomycetes</taxon>
        <taxon>Micromonosporales</taxon>
        <taxon>Micromonosporaceae</taxon>
        <taxon>Actinoplanes</taxon>
    </lineage>
</organism>
<dbReference type="AlphaFoldDB" id="A0A239BEI3"/>
<evidence type="ECO:0000313" key="2">
    <source>
        <dbReference type="EMBL" id="SNS05453.1"/>
    </source>
</evidence>
<gene>
    <name evidence="2" type="ORF">SAMN06264365_109110</name>
</gene>